<feature type="region of interest" description="Disordered" evidence="1">
    <location>
        <begin position="1"/>
        <end position="21"/>
    </location>
</feature>
<feature type="region of interest" description="Disordered" evidence="1">
    <location>
        <begin position="590"/>
        <end position="627"/>
    </location>
</feature>
<evidence type="ECO:0000256" key="1">
    <source>
        <dbReference type="SAM" id="MobiDB-lite"/>
    </source>
</evidence>
<feature type="compositionally biased region" description="Acidic residues" evidence="1">
    <location>
        <begin position="593"/>
        <end position="603"/>
    </location>
</feature>
<organism evidence="2 3">
    <name type="scientific">Monilinia fructicola</name>
    <name type="common">Brown rot fungus</name>
    <name type="synonym">Ciboria fructicola</name>
    <dbReference type="NCBI Taxonomy" id="38448"/>
    <lineage>
        <taxon>Eukaryota</taxon>
        <taxon>Fungi</taxon>
        <taxon>Dikarya</taxon>
        <taxon>Ascomycota</taxon>
        <taxon>Pezizomycotina</taxon>
        <taxon>Leotiomycetes</taxon>
        <taxon>Helotiales</taxon>
        <taxon>Sclerotiniaceae</taxon>
        <taxon>Monilinia</taxon>
    </lineage>
</organism>
<sequence>MDFETTQNSAHPSRSTTPDQETIEEAVMADEQEFIQPSEAETPLNDLKPESSSSEAIIQINPLIHGIPEALSNKISKLLTAEQLVVIQTMFRDHLPSTAGNPEIPVHDCLILKRIPIECRKQIWEYLLCNPLLGECLAADNNRASFGLFPAILRANRQAYNECMDILYGSNTFLIECIPHESFGFGSGRVTFCALTRSQQLDRADGDGQGDDSIIPAAKHVQHWKVVLSAKIADPNTDNGLLSFCRNIRMATIQSLEVLIVPRGVERDWELEYTYGDESQLVITLSPLECLRNIQRFAIRSAEFHEIPNVAFTSGESLAGEFIPILPDPVDEVRLVNLIQGNSEVERIEEMYKSLLVYAQAFERIEEFKLDMDIDDQEIKDSNFDITEYCTKFFMSSNPFKYSNHPVEVKVSAAKAAMMGEDMEKLKLNRSIVIRYLEPQYQAIEAAFKNLVEFIKTEKTKGCLFAPHHEFHKNCVDTATKAIVLLEDYAASFTRTLEPATKFAIRKQKLLFNTRYEGLPREQAMKLCDMAYEKQWWCRFVDNYKEAVDDMDIQYLTIREARKKLYAGDLKSTVREVDINSIPVHEMIHWDAPEGDESINEEDREYHSDSEKDAATSTRSEGSEAGD</sequence>
<keyword evidence="3" id="KW-1185">Reference proteome</keyword>
<dbReference type="AlphaFoldDB" id="A0A5M9JKV2"/>
<feature type="compositionally biased region" description="Polar residues" evidence="1">
    <location>
        <begin position="1"/>
        <end position="20"/>
    </location>
</feature>
<comment type="caution">
    <text evidence="2">The sequence shown here is derived from an EMBL/GenBank/DDBJ whole genome shotgun (WGS) entry which is preliminary data.</text>
</comment>
<name>A0A5M9JKV2_MONFR</name>
<gene>
    <name evidence="2" type="ORF">EYC84_007615</name>
</gene>
<dbReference type="VEuPathDB" id="FungiDB:MFRU_012g01430"/>
<feature type="compositionally biased region" description="Basic and acidic residues" evidence="1">
    <location>
        <begin position="604"/>
        <end position="614"/>
    </location>
</feature>
<evidence type="ECO:0000313" key="3">
    <source>
        <dbReference type="Proteomes" id="UP000322873"/>
    </source>
</evidence>
<accession>A0A5M9JKV2</accession>
<reference evidence="2 3" key="1">
    <citation type="submission" date="2019-06" db="EMBL/GenBank/DDBJ databases">
        <title>Genome Sequence of the Brown Rot Fungal Pathogen Monilinia fructicola.</title>
        <authorList>
            <person name="De Miccolis Angelini R.M."/>
            <person name="Landi L."/>
            <person name="Abate D."/>
            <person name="Pollastro S."/>
            <person name="Romanazzi G."/>
            <person name="Faretra F."/>
        </authorList>
    </citation>
    <scope>NUCLEOTIDE SEQUENCE [LARGE SCALE GENOMIC DNA]</scope>
    <source>
        <strain evidence="2 3">Mfrc123</strain>
    </source>
</reference>
<protein>
    <submittedName>
        <fullName evidence="2">Uncharacterized protein</fullName>
    </submittedName>
</protein>
<dbReference type="EMBL" id="VICG01000009">
    <property type="protein sequence ID" value="KAA8568599.1"/>
    <property type="molecule type" value="Genomic_DNA"/>
</dbReference>
<evidence type="ECO:0000313" key="2">
    <source>
        <dbReference type="EMBL" id="KAA8568599.1"/>
    </source>
</evidence>
<proteinExistence type="predicted"/>
<dbReference type="Proteomes" id="UP000322873">
    <property type="component" value="Unassembled WGS sequence"/>
</dbReference>
<dbReference type="OrthoDB" id="62952at2759"/>